<evidence type="ECO:0000256" key="4">
    <source>
        <dbReference type="ARBA" id="ARBA00022821"/>
    </source>
</evidence>
<accession>A0A5J5BXI2</accession>
<proteinExistence type="inferred from homology"/>
<evidence type="ECO:0000313" key="10">
    <source>
        <dbReference type="EMBL" id="KAA8547609.1"/>
    </source>
</evidence>
<feature type="transmembrane region" description="Helical" evidence="9">
    <location>
        <begin position="396"/>
        <end position="417"/>
    </location>
</feature>
<dbReference type="PANTHER" id="PTHR31942:SF49">
    <property type="entry name" value="MLO-LIKE PROTEIN 8"/>
    <property type="match status" value="1"/>
</dbReference>
<dbReference type="AlphaFoldDB" id="A0A5J5BXI2"/>
<sequence>MAAGDSKSTSRELDQTPTWAVAGVCAVIIIISILLEKILHKVGSWFTERHKRALFEALEKVKAELMVLGFISLLLTFGQYYIAKICIPTKVADTMLPCPLKSANKEEEQRRRLLWYEHRILAAGSPGSSCKEGKVPIITVNGLHQLHILIFFLAVFHVVYSAVTMALGRLKIRGWKEWEQETSSHGYEFSNDPSRFRLAHETSFVRAHTSFWTRIPFFFYVGCFFRQFFRSVSKSDYLTLRNGFITVHLGPGSKFNFQKYIKRSLEDDFKVVVGVSPVLWASFVTFLLLNVSGWRALFWASLIPPIIVLAVGTKLQAILTKMALEIKERHAVVQGIPLVQASDKYFWFGRPHLVLHLIHFALFQNAFQLTYFLWIWYEFGLKSCFHDNFKLVIIKIGLGVGVLCLCSYITLPLYALITQMGSNMKKSIFDEQTSKALKQWHMAVKKRKGAKAGKSPYSNPGWKPNCRFNGFNFALRRSYTPPVQDYRSLNPLIRLRGTRNV</sequence>
<feature type="transmembrane region" description="Helical" evidence="9">
    <location>
        <begin position="20"/>
        <end position="40"/>
    </location>
</feature>
<comment type="domain">
    <text evidence="8">The C-terminus contains a calmodulin-binding domain, which binds calmodulin in a calcium-dependent fashion.</text>
</comment>
<dbReference type="InterPro" id="IPR004326">
    <property type="entry name" value="Mlo"/>
</dbReference>
<dbReference type="GO" id="GO:0006952">
    <property type="term" value="P:defense response"/>
    <property type="evidence" value="ECO:0007669"/>
    <property type="project" value="UniProtKB-KW"/>
</dbReference>
<feature type="transmembrane region" description="Helical" evidence="9">
    <location>
        <begin position="61"/>
        <end position="82"/>
    </location>
</feature>
<dbReference type="EMBL" id="CM018032">
    <property type="protein sequence ID" value="KAA8547609.1"/>
    <property type="molecule type" value="Genomic_DNA"/>
</dbReference>
<feature type="transmembrane region" description="Helical" evidence="9">
    <location>
        <begin position="146"/>
        <end position="167"/>
    </location>
</feature>
<evidence type="ECO:0000256" key="3">
    <source>
        <dbReference type="ARBA" id="ARBA00022692"/>
    </source>
</evidence>
<dbReference type="Proteomes" id="UP000325577">
    <property type="component" value="Linkage Group LG1"/>
</dbReference>
<organism evidence="10 11">
    <name type="scientific">Nyssa sinensis</name>
    <dbReference type="NCBI Taxonomy" id="561372"/>
    <lineage>
        <taxon>Eukaryota</taxon>
        <taxon>Viridiplantae</taxon>
        <taxon>Streptophyta</taxon>
        <taxon>Embryophyta</taxon>
        <taxon>Tracheophyta</taxon>
        <taxon>Spermatophyta</taxon>
        <taxon>Magnoliopsida</taxon>
        <taxon>eudicotyledons</taxon>
        <taxon>Gunneridae</taxon>
        <taxon>Pentapetalae</taxon>
        <taxon>asterids</taxon>
        <taxon>Cornales</taxon>
        <taxon>Nyssaceae</taxon>
        <taxon>Nyssa</taxon>
    </lineage>
</organism>
<evidence type="ECO:0000256" key="9">
    <source>
        <dbReference type="SAM" id="Phobius"/>
    </source>
</evidence>
<evidence type="ECO:0000256" key="1">
    <source>
        <dbReference type="ARBA" id="ARBA00004141"/>
    </source>
</evidence>
<keyword evidence="5 8" id="KW-1133">Transmembrane helix</keyword>
<evidence type="ECO:0000313" key="11">
    <source>
        <dbReference type="Proteomes" id="UP000325577"/>
    </source>
</evidence>
<comment type="subcellular location">
    <subcellularLocation>
        <location evidence="1 8">Membrane</location>
        <topology evidence="1 8">Multi-pass membrane protein</topology>
    </subcellularLocation>
</comment>
<keyword evidence="8" id="KW-0112">Calmodulin-binding</keyword>
<keyword evidence="7 8" id="KW-0568">Pathogenesis-related protein</keyword>
<dbReference type="GO" id="GO:0005516">
    <property type="term" value="F:calmodulin binding"/>
    <property type="evidence" value="ECO:0007669"/>
    <property type="project" value="UniProtKB-KW"/>
</dbReference>
<dbReference type="GO" id="GO:0016020">
    <property type="term" value="C:membrane"/>
    <property type="evidence" value="ECO:0007669"/>
    <property type="project" value="UniProtKB-SubCell"/>
</dbReference>
<comment type="function">
    <text evidence="8">May be involved in modulation of pathogen defense and leaf cell death.</text>
</comment>
<dbReference type="PANTHER" id="PTHR31942">
    <property type="entry name" value="MLO-LIKE PROTEIN 1"/>
    <property type="match status" value="1"/>
</dbReference>
<comment type="similarity">
    <text evidence="2 8">Belongs to the MLO family.</text>
</comment>
<evidence type="ECO:0000256" key="5">
    <source>
        <dbReference type="ARBA" id="ARBA00022989"/>
    </source>
</evidence>
<evidence type="ECO:0000256" key="2">
    <source>
        <dbReference type="ARBA" id="ARBA00006574"/>
    </source>
</evidence>
<gene>
    <name evidence="8" type="primary">MLO</name>
    <name evidence="10" type="ORF">F0562_004038</name>
</gene>
<protein>
    <recommendedName>
        <fullName evidence="8">MLO-like protein</fullName>
    </recommendedName>
</protein>
<keyword evidence="3 8" id="KW-0812">Transmembrane</keyword>
<keyword evidence="6 8" id="KW-0472">Membrane</keyword>
<keyword evidence="11" id="KW-1185">Reference proteome</keyword>
<evidence type="ECO:0000256" key="7">
    <source>
        <dbReference type="ARBA" id="ARBA00023265"/>
    </source>
</evidence>
<feature type="transmembrane region" description="Helical" evidence="9">
    <location>
        <begin position="297"/>
        <end position="319"/>
    </location>
</feature>
<feature type="transmembrane region" description="Helical" evidence="9">
    <location>
        <begin position="353"/>
        <end position="376"/>
    </location>
</feature>
<reference evidence="10 11" key="1">
    <citation type="submission" date="2019-09" db="EMBL/GenBank/DDBJ databases">
        <title>A chromosome-level genome assembly of the Chinese tupelo Nyssa sinensis.</title>
        <authorList>
            <person name="Yang X."/>
            <person name="Kang M."/>
            <person name="Yang Y."/>
            <person name="Xiong H."/>
            <person name="Wang M."/>
            <person name="Zhang Z."/>
            <person name="Wang Z."/>
            <person name="Wu H."/>
            <person name="Ma T."/>
            <person name="Liu J."/>
            <person name="Xi Z."/>
        </authorList>
    </citation>
    <scope>NUCLEOTIDE SEQUENCE [LARGE SCALE GENOMIC DNA]</scope>
    <source>
        <strain evidence="10">J267</strain>
        <tissue evidence="10">Leaf</tissue>
    </source>
</reference>
<evidence type="ECO:0000256" key="6">
    <source>
        <dbReference type="ARBA" id="ARBA00023136"/>
    </source>
</evidence>
<keyword evidence="4 8" id="KW-0611">Plant defense</keyword>
<dbReference type="OrthoDB" id="1388414at2759"/>
<feature type="transmembrane region" description="Helical" evidence="9">
    <location>
        <begin position="269"/>
        <end position="291"/>
    </location>
</feature>
<dbReference type="Pfam" id="PF03094">
    <property type="entry name" value="Mlo"/>
    <property type="match status" value="1"/>
</dbReference>
<evidence type="ECO:0000256" key="8">
    <source>
        <dbReference type="RuleBase" id="RU280816"/>
    </source>
</evidence>
<name>A0A5J5BXI2_9ASTE</name>